<feature type="region of interest" description="Disordered" evidence="1">
    <location>
        <begin position="389"/>
        <end position="409"/>
    </location>
</feature>
<accession>A0A5C7I5G8</accession>
<dbReference type="EMBL" id="VAHF01000004">
    <property type="protein sequence ID" value="TXG64335.1"/>
    <property type="molecule type" value="Genomic_DNA"/>
</dbReference>
<organism evidence="2 3">
    <name type="scientific">Acer yangbiense</name>
    <dbReference type="NCBI Taxonomy" id="1000413"/>
    <lineage>
        <taxon>Eukaryota</taxon>
        <taxon>Viridiplantae</taxon>
        <taxon>Streptophyta</taxon>
        <taxon>Embryophyta</taxon>
        <taxon>Tracheophyta</taxon>
        <taxon>Spermatophyta</taxon>
        <taxon>Magnoliopsida</taxon>
        <taxon>eudicotyledons</taxon>
        <taxon>Gunneridae</taxon>
        <taxon>Pentapetalae</taxon>
        <taxon>rosids</taxon>
        <taxon>malvids</taxon>
        <taxon>Sapindales</taxon>
        <taxon>Sapindaceae</taxon>
        <taxon>Hippocastanoideae</taxon>
        <taxon>Acereae</taxon>
        <taxon>Acer</taxon>
    </lineage>
</organism>
<proteinExistence type="predicted"/>
<evidence type="ECO:0000313" key="3">
    <source>
        <dbReference type="Proteomes" id="UP000323000"/>
    </source>
</evidence>
<dbReference type="Proteomes" id="UP000323000">
    <property type="component" value="Chromosome 4"/>
</dbReference>
<evidence type="ECO:0000313" key="2">
    <source>
        <dbReference type="EMBL" id="TXG64335.1"/>
    </source>
</evidence>
<dbReference type="PANTHER" id="PTHR12265">
    <property type="entry name" value="TRANSMEMBRANE PROTEIN 53"/>
    <property type="match status" value="1"/>
</dbReference>
<dbReference type="PANTHER" id="PTHR12265:SF9">
    <property type="entry name" value="DUF829 DOMAIN PROTEIN"/>
    <property type="match status" value="1"/>
</dbReference>
<evidence type="ECO:0000256" key="1">
    <source>
        <dbReference type="SAM" id="MobiDB-lite"/>
    </source>
</evidence>
<dbReference type="Gene3D" id="3.40.50.1820">
    <property type="entry name" value="alpha/beta hydrolase"/>
    <property type="match status" value="1"/>
</dbReference>
<name>A0A5C7I5G8_9ROSI</name>
<comment type="caution">
    <text evidence="2">The sequence shown here is derived from an EMBL/GenBank/DDBJ whole genome shotgun (WGS) entry which is preliminary data.</text>
</comment>
<reference evidence="3" key="1">
    <citation type="journal article" date="2019" name="Gigascience">
        <title>De novo genome assembly of the endangered Acer yangbiense, a plant species with extremely small populations endemic to Yunnan Province, China.</title>
        <authorList>
            <person name="Yang J."/>
            <person name="Wariss H.M."/>
            <person name="Tao L."/>
            <person name="Zhang R."/>
            <person name="Yun Q."/>
            <person name="Hollingsworth P."/>
            <person name="Dao Z."/>
            <person name="Luo G."/>
            <person name="Guo H."/>
            <person name="Ma Y."/>
            <person name="Sun W."/>
        </authorList>
    </citation>
    <scope>NUCLEOTIDE SEQUENCE [LARGE SCALE GENOMIC DNA]</scope>
    <source>
        <strain evidence="3">cv. Malutang</strain>
    </source>
</reference>
<evidence type="ECO:0008006" key="4">
    <source>
        <dbReference type="Google" id="ProtNLM"/>
    </source>
</evidence>
<dbReference type="InterPro" id="IPR029058">
    <property type="entry name" value="AB_hydrolase_fold"/>
</dbReference>
<dbReference type="OrthoDB" id="77878at2759"/>
<dbReference type="SUPFAM" id="SSF53474">
    <property type="entry name" value="alpha/beta-Hydrolases"/>
    <property type="match status" value="1"/>
</dbReference>
<dbReference type="InterPro" id="IPR008547">
    <property type="entry name" value="DUF829_TMEM53"/>
</dbReference>
<feature type="compositionally biased region" description="Basic residues" evidence="1">
    <location>
        <begin position="392"/>
        <end position="409"/>
    </location>
</feature>
<keyword evidence="3" id="KW-1185">Reference proteome</keyword>
<gene>
    <name evidence="2" type="ORF">EZV62_011329</name>
</gene>
<protein>
    <recommendedName>
        <fullName evidence="4">DUF829 domain-containing protein</fullName>
    </recommendedName>
</protein>
<sequence>MFGGGSNGNCLYWGRREPEFRGIVVVFAWVSLHEKQLRSFVDLYSSLRWNSIVCHADFLNAFYPERATSLAFGLVSGLVEELRIKPCPVVFIAFSGGPKACMYKVFQIIQGTCEGQLSVDESRLVRNCVAGHIYDSSPVDFTSDFCARFSLHPTIQKMPGTSKLVSWVAKGIASGLDGLCLTRFDSQRAEYWQTLYSSVDLEAPFLILFSEDDELAPPQVIYNFAQRLQELGGDVELVNWKGSPHIGHYEHYPIQYRAAITSLLEKATSVYSQRIRQLRERAGMEGMHDEISELICDLQKVAVNSNESLRRVAVGPSDYFFLPSSAEHGKGQESGSLQDERNERSIYLPTPPSLSAHSLLGQVLFDVCVPKNVEGWDIRFSGSVNGQPIASSRRHSPFNGIKRNRRSRL</sequence>
<dbReference type="AlphaFoldDB" id="A0A5C7I5G8"/>
<dbReference type="Pfam" id="PF05705">
    <property type="entry name" value="DUF829"/>
    <property type="match status" value="1"/>
</dbReference>